<reference evidence="5 6" key="1">
    <citation type="journal article" date="2012" name="Science">
        <title>The Paleozoic origin of enzymatic lignin decomposition reconstructed from 31 fungal genomes.</title>
        <authorList>
            <person name="Floudas D."/>
            <person name="Binder M."/>
            <person name="Riley R."/>
            <person name="Barry K."/>
            <person name="Blanchette R.A."/>
            <person name="Henrissat B."/>
            <person name="Martinez A.T."/>
            <person name="Otillar R."/>
            <person name="Spatafora J.W."/>
            <person name="Yadav J.S."/>
            <person name="Aerts A."/>
            <person name="Benoit I."/>
            <person name="Boyd A."/>
            <person name="Carlson A."/>
            <person name="Copeland A."/>
            <person name="Coutinho P.M."/>
            <person name="de Vries R.P."/>
            <person name="Ferreira P."/>
            <person name="Findley K."/>
            <person name="Foster B."/>
            <person name="Gaskell J."/>
            <person name="Glotzer D."/>
            <person name="Gorecki P."/>
            <person name="Heitman J."/>
            <person name="Hesse C."/>
            <person name="Hori C."/>
            <person name="Igarashi K."/>
            <person name="Jurgens J.A."/>
            <person name="Kallen N."/>
            <person name="Kersten P."/>
            <person name="Kohler A."/>
            <person name="Kuees U."/>
            <person name="Kumar T.K.A."/>
            <person name="Kuo A."/>
            <person name="LaButti K."/>
            <person name="Larrondo L.F."/>
            <person name="Lindquist E."/>
            <person name="Ling A."/>
            <person name="Lombard V."/>
            <person name="Lucas S."/>
            <person name="Lundell T."/>
            <person name="Martin R."/>
            <person name="McLaughlin D.J."/>
            <person name="Morgenstern I."/>
            <person name="Morin E."/>
            <person name="Murat C."/>
            <person name="Nagy L.G."/>
            <person name="Nolan M."/>
            <person name="Ohm R.A."/>
            <person name="Patyshakuliyeva A."/>
            <person name="Rokas A."/>
            <person name="Ruiz-Duenas F.J."/>
            <person name="Sabat G."/>
            <person name="Salamov A."/>
            <person name="Samejima M."/>
            <person name="Schmutz J."/>
            <person name="Slot J.C."/>
            <person name="St John F."/>
            <person name="Stenlid J."/>
            <person name="Sun H."/>
            <person name="Sun S."/>
            <person name="Syed K."/>
            <person name="Tsang A."/>
            <person name="Wiebenga A."/>
            <person name="Young D."/>
            <person name="Pisabarro A."/>
            <person name="Eastwood D.C."/>
            <person name="Martin F."/>
            <person name="Cullen D."/>
            <person name="Grigoriev I.V."/>
            <person name="Hibbett D.S."/>
        </authorList>
    </citation>
    <scope>NUCLEOTIDE SEQUENCE [LARGE SCALE GENOMIC DNA]</scope>
    <source>
        <strain evidence="5 6">ATCC 11539</strain>
    </source>
</reference>
<accession>S7PWB7</accession>
<dbReference type="RefSeq" id="XP_007869606.1">
    <property type="nucleotide sequence ID" value="XM_007871415.1"/>
</dbReference>
<feature type="transmembrane region" description="Helical" evidence="2">
    <location>
        <begin position="204"/>
        <end position="224"/>
    </location>
</feature>
<dbReference type="InterPro" id="IPR018466">
    <property type="entry name" value="Kre9/Knh1-like_N"/>
</dbReference>
<keyword evidence="1 3" id="KW-0732">Signal</keyword>
<dbReference type="OMA" id="WGRVNIY"/>
<dbReference type="OrthoDB" id="2432613at2759"/>
<dbReference type="InterPro" id="IPR045328">
    <property type="entry name" value="Kre9/Knh1"/>
</dbReference>
<dbReference type="GeneID" id="19306574"/>
<dbReference type="Pfam" id="PF10342">
    <property type="entry name" value="Kre9_KNH"/>
    <property type="match status" value="1"/>
</dbReference>
<dbReference type="EMBL" id="KB469309">
    <property type="protein sequence ID" value="EPQ51813.1"/>
    <property type="molecule type" value="Genomic_DNA"/>
</dbReference>
<dbReference type="PANTHER" id="PTHR28154:SF1">
    <property type="entry name" value="CELL WALL SYNTHESIS PROTEIN KNH1-RELATED"/>
    <property type="match status" value="1"/>
</dbReference>
<proteinExistence type="predicted"/>
<evidence type="ECO:0000256" key="1">
    <source>
        <dbReference type="ARBA" id="ARBA00022729"/>
    </source>
</evidence>
<evidence type="ECO:0000259" key="4">
    <source>
        <dbReference type="Pfam" id="PF10342"/>
    </source>
</evidence>
<keyword evidence="2" id="KW-1133">Transmembrane helix</keyword>
<organism evidence="5 6">
    <name type="scientific">Gloeophyllum trabeum (strain ATCC 11539 / FP-39264 / Madison 617)</name>
    <name type="common">Brown rot fungus</name>
    <dbReference type="NCBI Taxonomy" id="670483"/>
    <lineage>
        <taxon>Eukaryota</taxon>
        <taxon>Fungi</taxon>
        <taxon>Dikarya</taxon>
        <taxon>Basidiomycota</taxon>
        <taxon>Agaricomycotina</taxon>
        <taxon>Agaricomycetes</taxon>
        <taxon>Gloeophyllales</taxon>
        <taxon>Gloeophyllaceae</taxon>
        <taxon>Gloeophyllum</taxon>
    </lineage>
</organism>
<dbReference type="AlphaFoldDB" id="S7PWB7"/>
<gene>
    <name evidence="5" type="ORF">GLOTRDRAFT_48439</name>
</gene>
<dbReference type="eggNOG" id="ENOG502S9A1">
    <property type="taxonomic scope" value="Eukaryota"/>
</dbReference>
<dbReference type="KEGG" id="gtr:GLOTRDRAFT_48439"/>
<feature type="domain" description="Yeast cell wall synthesis Kre9/Knh1-like N-terminal" evidence="4">
    <location>
        <begin position="26"/>
        <end position="120"/>
    </location>
</feature>
<feature type="signal peptide" evidence="3">
    <location>
        <begin position="1"/>
        <end position="20"/>
    </location>
</feature>
<evidence type="ECO:0000313" key="5">
    <source>
        <dbReference type="EMBL" id="EPQ51813.1"/>
    </source>
</evidence>
<evidence type="ECO:0000313" key="6">
    <source>
        <dbReference type="Proteomes" id="UP000030669"/>
    </source>
</evidence>
<keyword evidence="2" id="KW-0812">Transmembrane</keyword>
<dbReference type="GO" id="GO:0042546">
    <property type="term" value="P:cell wall biogenesis"/>
    <property type="evidence" value="ECO:0007669"/>
    <property type="project" value="InterPro"/>
</dbReference>
<evidence type="ECO:0000256" key="2">
    <source>
        <dbReference type="SAM" id="Phobius"/>
    </source>
</evidence>
<name>S7PWB7_GLOTA</name>
<keyword evidence="2" id="KW-0472">Membrane</keyword>
<keyword evidence="6" id="KW-1185">Reference proteome</keyword>
<dbReference type="GO" id="GO:0006078">
    <property type="term" value="P:(1-&gt;6)-beta-D-glucan biosynthetic process"/>
    <property type="evidence" value="ECO:0007669"/>
    <property type="project" value="InterPro"/>
</dbReference>
<evidence type="ECO:0000256" key="3">
    <source>
        <dbReference type="SAM" id="SignalP"/>
    </source>
</evidence>
<dbReference type="Proteomes" id="UP000030669">
    <property type="component" value="Unassembled WGS sequence"/>
</dbReference>
<dbReference type="PANTHER" id="PTHR28154">
    <property type="entry name" value="CELL WALL SYNTHESIS PROTEIN KNH1-RELATED"/>
    <property type="match status" value="1"/>
</dbReference>
<dbReference type="HOGENOM" id="CLU_078855_2_1_1"/>
<feature type="chain" id="PRO_5004543813" description="Yeast cell wall synthesis Kre9/Knh1-like N-terminal domain-containing protein" evidence="3">
    <location>
        <begin position="21"/>
        <end position="225"/>
    </location>
</feature>
<protein>
    <recommendedName>
        <fullName evidence="4">Yeast cell wall synthesis Kre9/Knh1-like N-terminal domain-containing protein</fullName>
    </recommendedName>
</protein>
<sequence length="225" mass="22253">MFASSFAALALAALAPSALATVYTTSPVGGTTWTAGQQATISWQDDGSQPSLASFGASKVSIYVGNAIQQTMLQPITGNVDVSTTSSIVFTPDGSIGPDGSDYFVRFESLNLKDSTNPQYPALAFSAKFTMKGMTGTFNSTVQAQIDGASTAPLAQPTAASAATTGASAAHTTAATSSKASSASGSATASAKAAAASNSGSQQIAATGLTTVVGVVAAVFGLAIW</sequence>